<dbReference type="InterPro" id="IPR003593">
    <property type="entry name" value="AAA+_ATPase"/>
</dbReference>
<keyword evidence="6" id="KW-0378">Hydrolase</keyword>
<dbReference type="InterPro" id="IPR027417">
    <property type="entry name" value="P-loop_NTPase"/>
</dbReference>
<dbReference type="GO" id="GO:0008540">
    <property type="term" value="C:proteasome regulatory particle, base subcomplex"/>
    <property type="evidence" value="ECO:0007669"/>
    <property type="project" value="UniProtKB-ARBA"/>
</dbReference>
<sequence length="545" mass="61301">MAFSETFTIIENENSHPPRLFDDYQKGTSGKTVDLDVQLTAALREKHPDLIVTSVPSSNCNLLQFAAAGFATADMDKDSEPVLRWRGFIGPSHRGGSGFLADNIFFAKYHYKWNNEDFILYTVRIGYGSVQYILKEPRGDETTFSHSVITDALLASIGAWLIKEVPAIYVFDGFWSRSTKLWEQVEKASWDDVILDPKMKKALTEVSGKFFDSKDIYDEYGVPWKRGLIFHGPVGNGKTISLKALMRTLYHRDSPVVTLYVKSAPQSFHIRAVFQMARAMTPCLLVLEDIDTIVTPMTRSYFFNEVDGLENNAGILMIATTNHLDQLDPGLSKRPSRFDRKYLFPQPNKEERTLYAEYWRKKLKNKPAIEFPKTLCGAIADITDDFSFAYMKEAFVATLLDLARNHAMGDISDEEGDSEDGDDDDDDDDDELDKYLLWKVFKAQVKILRGEMDSGSSTSRRLGVGGHYGRYEALSAENEEMLPLLENARFRGFPQPCKDPALAAEPLKAHTLGTAALSPLSSIDSLANKVPKLSNGVWEWGVVTI</sequence>
<feature type="domain" description="AAA+ ATPase" evidence="5">
    <location>
        <begin position="224"/>
        <end position="348"/>
    </location>
</feature>
<dbReference type="InterPro" id="IPR050221">
    <property type="entry name" value="26S_Proteasome_ATPase"/>
</dbReference>
<dbReference type="SUPFAM" id="SSF52540">
    <property type="entry name" value="P-loop containing nucleoside triphosphate hydrolases"/>
    <property type="match status" value="1"/>
</dbReference>
<evidence type="ECO:0000313" key="7">
    <source>
        <dbReference type="Proteomes" id="UP000250140"/>
    </source>
</evidence>
<evidence type="ECO:0000313" key="6">
    <source>
        <dbReference type="EMBL" id="OCL11570.1"/>
    </source>
</evidence>
<dbReference type="OrthoDB" id="2115716at2759"/>
<dbReference type="Gene3D" id="3.40.50.300">
    <property type="entry name" value="P-loop containing nucleotide triphosphate hydrolases"/>
    <property type="match status" value="1"/>
</dbReference>
<accession>A0A8E2JVU5</accession>
<dbReference type="SMART" id="SM00382">
    <property type="entry name" value="AAA"/>
    <property type="match status" value="1"/>
</dbReference>
<keyword evidence="7" id="KW-1185">Reference proteome</keyword>
<gene>
    <name evidence="6" type="ORF">AOQ84DRAFT_286944</name>
</gene>
<evidence type="ECO:0000256" key="3">
    <source>
        <dbReference type="ARBA" id="ARBA00022840"/>
    </source>
</evidence>
<evidence type="ECO:0000256" key="1">
    <source>
        <dbReference type="ARBA" id="ARBA00006914"/>
    </source>
</evidence>
<dbReference type="InterPro" id="IPR003959">
    <property type="entry name" value="ATPase_AAA_core"/>
</dbReference>
<keyword evidence="3" id="KW-0067">ATP-binding</keyword>
<organism evidence="6 7">
    <name type="scientific">Glonium stellatum</name>
    <dbReference type="NCBI Taxonomy" id="574774"/>
    <lineage>
        <taxon>Eukaryota</taxon>
        <taxon>Fungi</taxon>
        <taxon>Dikarya</taxon>
        <taxon>Ascomycota</taxon>
        <taxon>Pezizomycotina</taxon>
        <taxon>Dothideomycetes</taxon>
        <taxon>Pleosporomycetidae</taxon>
        <taxon>Gloniales</taxon>
        <taxon>Gloniaceae</taxon>
        <taxon>Glonium</taxon>
    </lineage>
</organism>
<evidence type="ECO:0000256" key="2">
    <source>
        <dbReference type="ARBA" id="ARBA00022741"/>
    </source>
</evidence>
<dbReference type="GO" id="GO:0016887">
    <property type="term" value="F:ATP hydrolysis activity"/>
    <property type="evidence" value="ECO:0007669"/>
    <property type="project" value="InterPro"/>
</dbReference>
<dbReference type="AlphaFoldDB" id="A0A8E2JVU5"/>
<keyword evidence="2" id="KW-0547">Nucleotide-binding</keyword>
<dbReference type="GO" id="GO:0005524">
    <property type="term" value="F:ATP binding"/>
    <property type="evidence" value="ECO:0007669"/>
    <property type="project" value="UniProtKB-KW"/>
</dbReference>
<evidence type="ECO:0000256" key="4">
    <source>
        <dbReference type="SAM" id="MobiDB-lite"/>
    </source>
</evidence>
<proteinExistence type="inferred from homology"/>
<protein>
    <submittedName>
        <fullName evidence="6">P-loop containing nucleoside triphosphate hydrolase protein</fullName>
    </submittedName>
</protein>
<name>A0A8E2JVU5_9PEZI</name>
<dbReference type="PANTHER" id="PTHR23073">
    <property type="entry name" value="26S PROTEASOME REGULATORY SUBUNIT"/>
    <property type="match status" value="1"/>
</dbReference>
<feature type="region of interest" description="Disordered" evidence="4">
    <location>
        <begin position="410"/>
        <end position="429"/>
    </location>
</feature>
<dbReference type="Proteomes" id="UP000250140">
    <property type="component" value="Unassembled WGS sequence"/>
</dbReference>
<feature type="compositionally biased region" description="Acidic residues" evidence="4">
    <location>
        <begin position="411"/>
        <end position="429"/>
    </location>
</feature>
<dbReference type="Pfam" id="PF00004">
    <property type="entry name" value="AAA"/>
    <property type="match status" value="1"/>
</dbReference>
<dbReference type="EMBL" id="KV749028">
    <property type="protein sequence ID" value="OCL11570.1"/>
    <property type="molecule type" value="Genomic_DNA"/>
</dbReference>
<evidence type="ECO:0000259" key="5">
    <source>
        <dbReference type="SMART" id="SM00382"/>
    </source>
</evidence>
<reference evidence="6 7" key="1">
    <citation type="journal article" date="2016" name="Nat. Commun.">
        <title>Ectomycorrhizal ecology is imprinted in the genome of the dominant symbiotic fungus Cenococcum geophilum.</title>
        <authorList>
            <consortium name="DOE Joint Genome Institute"/>
            <person name="Peter M."/>
            <person name="Kohler A."/>
            <person name="Ohm R.A."/>
            <person name="Kuo A."/>
            <person name="Krutzmann J."/>
            <person name="Morin E."/>
            <person name="Arend M."/>
            <person name="Barry K.W."/>
            <person name="Binder M."/>
            <person name="Choi C."/>
            <person name="Clum A."/>
            <person name="Copeland A."/>
            <person name="Grisel N."/>
            <person name="Haridas S."/>
            <person name="Kipfer T."/>
            <person name="LaButti K."/>
            <person name="Lindquist E."/>
            <person name="Lipzen A."/>
            <person name="Maire R."/>
            <person name="Meier B."/>
            <person name="Mihaltcheva S."/>
            <person name="Molinier V."/>
            <person name="Murat C."/>
            <person name="Poggeler S."/>
            <person name="Quandt C.A."/>
            <person name="Sperisen C."/>
            <person name="Tritt A."/>
            <person name="Tisserant E."/>
            <person name="Crous P.W."/>
            <person name="Henrissat B."/>
            <person name="Nehls U."/>
            <person name="Egli S."/>
            <person name="Spatafora J.W."/>
            <person name="Grigoriev I.V."/>
            <person name="Martin F.M."/>
        </authorList>
    </citation>
    <scope>NUCLEOTIDE SEQUENCE [LARGE SCALE GENOMIC DNA]</scope>
    <source>
        <strain evidence="6 7">CBS 207.34</strain>
    </source>
</reference>
<dbReference type="CDD" id="cd19481">
    <property type="entry name" value="RecA-like_protease"/>
    <property type="match status" value="1"/>
</dbReference>
<comment type="similarity">
    <text evidence="1">Belongs to the AAA ATPase family.</text>
</comment>